<keyword evidence="4 17" id="KW-0109">Calcium transport</keyword>
<dbReference type="GO" id="GO:0005516">
    <property type="term" value="F:calmodulin binding"/>
    <property type="evidence" value="ECO:0007669"/>
    <property type="project" value="UniProtKB-KW"/>
</dbReference>
<keyword evidence="11" id="KW-0112">Calmodulin-binding</keyword>
<gene>
    <name evidence="21" type="ORF">GOP47_0025542</name>
</gene>
<feature type="transmembrane region" description="Helical" evidence="17">
    <location>
        <begin position="830"/>
        <end position="851"/>
    </location>
</feature>
<dbReference type="InterPro" id="IPR023299">
    <property type="entry name" value="ATPase_P-typ_cyto_dom_N"/>
</dbReference>
<keyword evidence="8 17" id="KW-0106">Calcium</keyword>
<dbReference type="SFLD" id="SFLDG00002">
    <property type="entry name" value="C1.7:_P-type_atpase_like"/>
    <property type="match status" value="1"/>
</dbReference>
<keyword evidence="5 17" id="KW-0812">Transmembrane</keyword>
<proteinExistence type="inferred from homology"/>
<evidence type="ECO:0000256" key="14">
    <source>
        <dbReference type="ARBA" id="ARBA00023065"/>
    </source>
</evidence>
<evidence type="ECO:0000256" key="1">
    <source>
        <dbReference type="ARBA" id="ARBA00004127"/>
    </source>
</evidence>
<dbReference type="OrthoDB" id="3352408at2759"/>
<evidence type="ECO:0000256" key="11">
    <source>
        <dbReference type="ARBA" id="ARBA00022860"/>
    </source>
</evidence>
<evidence type="ECO:0000256" key="5">
    <source>
        <dbReference type="ARBA" id="ARBA00022692"/>
    </source>
</evidence>
<evidence type="ECO:0000256" key="16">
    <source>
        <dbReference type="ARBA" id="ARBA00048694"/>
    </source>
</evidence>
<feature type="transmembrane region" description="Helical" evidence="17">
    <location>
        <begin position="857"/>
        <end position="878"/>
    </location>
</feature>
<evidence type="ECO:0000313" key="22">
    <source>
        <dbReference type="Proteomes" id="UP000886520"/>
    </source>
</evidence>
<dbReference type="PANTHER" id="PTHR24093">
    <property type="entry name" value="CATION TRANSPORTING ATPASE"/>
    <property type="match status" value="1"/>
</dbReference>
<feature type="transmembrane region" description="Helical" evidence="17">
    <location>
        <begin position="206"/>
        <end position="225"/>
    </location>
</feature>
<name>A0A9D4U1H4_ADICA</name>
<dbReference type="InterPro" id="IPR023214">
    <property type="entry name" value="HAD_sf"/>
</dbReference>
<evidence type="ECO:0000256" key="4">
    <source>
        <dbReference type="ARBA" id="ARBA00022568"/>
    </source>
</evidence>
<dbReference type="Gene3D" id="2.70.150.10">
    <property type="entry name" value="Calcium-transporting ATPase, cytoplasmic transduction domain A"/>
    <property type="match status" value="1"/>
</dbReference>
<evidence type="ECO:0000256" key="3">
    <source>
        <dbReference type="ARBA" id="ARBA00022448"/>
    </source>
</evidence>
<evidence type="ECO:0000259" key="19">
    <source>
        <dbReference type="Pfam" id="PF00689"/>
    </source>
</evidence>
<evidence type="ECO:0000259" key="20">
    <source>
        <dbReference type="Pfam" id="PF00690"/>
    </source>
</evidence>
<dbReference type="PRINTS" id="PR00120">
    <property type="entry name" value="HATPASE"/>
</dbReference>
<dbReference type="GO" id="GO:0016887">
    <property type="term" value="F:ATP hydrolysis activity"/>
    <property type="evidence" value="ECO:0007669"/>
    <property type="project" value="InterPro"/>
</dbReference>
<dbReference type="SUPFAM" id="SSF56784">
    <property type="entry name" value="HAD-like"/>
    <property type="match status" value="1"/>
</dbReference>
<feature type="transmembrane region" description="Helical" evidence="17">
    <location>
        <begin position="1009"/>
        <end position="1032"/>
    </location>
</feature>
<feature type="transmembrane region" description="Helical" evidence="17">
    <location>
        <begin position="971"/>
        <end position="997"/>
    </location>
</feature>
<dbReference type="Pfam" id="PF00689">
    <property type="entry name" value="Cation_ATPase_C"/>
    <property type="match status" value="1"/>
</dbReference>
<evidence type="ECO:0000256" key="7">
    <source>
        <dbReference type="ARBA" id="ARBA00022741"/>
    </source>
</evidence>
<feature type="transmembrane region" description="Helical" evidence="17">
    <location>
        <begin position="417"/>
        <end position="440"/>
    </location>
</feature>
<dbReference type="GO" id="GO:0005524">
    <property type="term" value="F:ATP binding"/>
    <property type="evidence" value="ECO:0007669"/>
    <property type="project" value="UniProtKB-KW"/>
</dbReference>
<dbReference type="SFLD" id="SFLDS00003">
    <property type="entry name" value="Haloacid_Dehalogenase"/>
    <property type="match status" value="1"/>
</dbReference>
<keyword evidence="3 17" id="KW-0813">Transport</keyword>
<feature type="domain" description="P-type ATPase A" evidence="18">
    <location>
        <begin position="245"/>
        <end position="341"/>
    </location>
</feature>
<dbReference type="GO" id="GO:0005886">
    <property type="term" value="C:plasma membrane"/>
    <property type="evidence" value="ECO:0007669"/>
    <property type="project" value="TreeGrafter"/>
</dbReference>
<keyword evidence="12" id="KW-1278">Translocase</keyword>
<dbReference type="InterPro" id="IPR004014">
    <property type="entry name" value="ATPase_P-typ_cation-transptr_N"/>
</dbReference>
<keyword evidence="9 17" id="KW-0067">ATP-binding</keyword>
<comment type="caution">
    <text evidence="21">The sequence shown here is derived from an EMBL/GenBank/DDBJ whole genome shotgun (WGS) entry which is preliminary data.</text>
</comment>
<sequence>MQSSSETHASEVSRVLHSLQSSDWDVDVLEADSIQEPSVRSTCQAEEDVFNNIPPTGITTKSLLQGWKKSILVLINAACRFCSTTNEEEELRHEGLRWLSTGAPAVKAVNLSSKAGAVFNASDDFNVEPQKLVIMIQQQQVETLQEFGGIEGVLSLLKTSPDTGANGDSQELEVRRRMFGSNTYPRQPRRPFWVYFVDTRGVKEGWYDGVSIAFAVIFVILVTSISDYRQSLQFSALNEEKSNIQIEVVRGGRRKEISIFEIVVGDIVLLNIGDQVPADGLFIDGHSLYINQSSLTGESEPVHVHRKAPFLSSGGKVDDGHGLMVVTGVGMSTDWGQLMASLGDDTAEETPLQVRLNGVATFIGKVGTTVAVLVLCALLVFYFEGRTEGRNDSGKFKSGQTSKSDIFNSVVDILETAVAILVVAVPEGLPLAVTLTLAYAMKKMIADKALVRRLSACETMGCATTICSDKTGTLTLNQMIVVKAWVGGGMRDPVTELRILHEDYIRVLFEGIVQNSNGSVYVPLEGGEPEVSGSPTEKAVLAWGLKLGMNYVSVKSETTILQVETFNSIKKRAGVAVRPVESSKVHVHWKGAAEIMLAESDKLLYPDNSAMPISIKERNHLLSVIEAMASESLRCIAFALMEMDVGDVPSDRLGEEWKLPTGPLTLLAIVGIKDPARTEVPDAVRRCQLAGIMVRMVTGDNIMTARAIATECGILQEGNLAIEGATFRNYSPEMRAQELQKISVMARSSPSDKLLMVRALRDMGEVVAVTGDGTNDAPALREADIGLAMGIQGTEVAKESSDIVIMDDNFASVVKVVGWGRSVYRNIQKFIQFQLTVNVAALTVNFVAAVSSGDVPLTAIQLLWVNLIMNSLGALALATERPTDKLLESPPVGRKEPLITNVMWRNILSQACYQIAVLLVFQFRGKDLLRLSGGPRAEDINNTIIFNAFVFCQLFNEVNCRKLEERNVFSGLLSSWLFIGIMGITVVLQVVIVEFLNKFASTVKLDWEYWVISIAMGIMSWIIAFFVKFIPVPKKPWMYRMRVPWLRWRWWQRHRHSDVQLGVVNDQH</sequence>
<dbReference type="EMBL" id="JABFUD020000025">
    <property type="protein sequence ID" value="KAI5059223.1"/>
    <property type="molecule type" value="Genomic_DNA"/>
</dbReference>
<accession>A0A9D4U1H4</accession>
<dbReference type="InterPro" id="IPR023298">
    <property type="entry name" value="ATPase_P-typ_TM_dom_sf"/>
</dbReference>
<dbReference type="Pfam" id="PF00122">
    <property type="entry name" value="E1-E2_ATPase"/>
    <property type="match status" value="1"/>
</dbReference>
<evidence type="ECO:0000256" key="10">
    <source>
        <dbReference type="ARBA" id="ARBA00022842"/>
    </source>
</evidence>
<evidence type="ECO:0000259" key="18">
    <source>
        <dbReference type="Pfam" id="PF00122"/>
    </source>
</evidence>
<protein>
    <recommendedName>
        <fullName evidence="17">Calcium-transporting ATPase</fullName>
        <ecNumber evidence="17">7.2.2.10</ecNumber>
    </recommendedName>
</protein>
<dbReference type="NCBIfam" id="TIGR01517">
    <property type="entry name" value="ATPase-IIB_Ca"/>
    <property type="match status" value="1"/>
</dbReference>
<keyword evidence="10" id="KW-0460">Magnesium</keyword>
<evidence type="ECO:0000256" key="9">
    <source>
        <dbReference type="ARBA" id="ARBA00022840"/>
    </source>
</evidence>
<dbReference type="PROSITE" id="PS00154">
    <property type="entry name" value="ATPASE_E1_E2"/>
    <property type="match status" value="1"/>
</dbReference>
<evidence type="ECO:0000256" key="13">
    <source>
        <dbReference type="ARBA" id="ARBA00022989"/>
    </source>
</evidence>
<evidence type="ECO:0000256" key="8">
    <source>
        <dbReference type="ARBA" id="ARBA00022837"/>
    </source>
</evidence>
<comment type="function">
    <text evidence="17">Catalyzes the hydrolysis of ATP coupled with the transport of calcium.</text>
</comment>
<evidence type="ECO:0000256" key="2">
    <source>
        <dbReference type="ARBA" id="ARBA00006124"/>
    </source>
</evidence>
<dbReference type="InterPro" id="IPR059000">
    <property type="entry name" value="ATPase_P-type_domA"/>
</dbReference>
<dbReference type="SUPFAM" id="SSF81665">
    <property type="entry name" value="Calcium ATPase, transmembrane domain M"/>
    <property type="match status" value="1"/>
</dbReference>
<dbReference type="Pfam" id="PF13246">
    <property type="entry name" value="Cation_ATPase"/>
    <property type="match status" value="1"/>
</dbReference>
<comment type="caution">
    <text evidence="17">Lacks conserved residue(s) required for the propagation of feature annotation.</text>
</comment>
<keyword evidence="15 17" id="KW-0472">Membrane</keyword>
<feature type="domain" description="Cation-transporting P-type ATPase N-terminal" evidence="20">
    <location>
        <begin position="148"/>
        <end position="197"/>
    </location>
</feature>
<comment type="similarity">
    <text evidence="2 17">Belongs to the cation transport ATPase (P-type) (TC 3.A.3) family. Type IIB subfamily.</text>
</comment>
<evidence type="ECO:0000313" key="21">
    <source>
        <dbReference type="EMBL" id="KAI5059223.1"/>
    </source>
</evidence>
<dbReference type="Gene3D" id="3.40.1110.10">
    <property type="entry name" value="Calcium-transporting ATPase, cytoplasmic domain N"/>
    <property type="match status" value="1"/>
</dbReference>
<dbReference type="SUPFAM" id="SSF81660">
    <property type="entry name" value="Metal cation-transporting ATPase, ATP-binding domain N"/>
    <property type="match status" value="1"/>
</dbReference>
<keyword evidence="7 17" id="KW-0547">Nucleotide-binding</keyword>
<dbReference type="InterPro" id="IPR008250">
    <property type="entry name" value="ATPase_P-typ_transduc_dom_A_sf"/>
</dbReference>
<dbReference type="PRINTS" id="PR00119">
    <property type="entry name" value="CATATPASE"/>
</dbReference>
<feature type="transmembrane region" description="Helical" evidence="17">
    <location>
        <begin position="362"/>
        <end position="383"/>
    </location>
</feature>
<dbReference type="InterPro" id="IPR044492">
    <property type="entry name" value="P_typ_ATPase_HD_dom"/>
</dbReference>
<dbReference type="InterPro" id="IPR006408">
    <property type="entry name" value="P-type_ATPase_IIB"/>
</dbReference>
<dbReference type="InterPro" id="IPR006068">
    <property type="entry name" value="ATPase_P-typ_cation-transptr_C"/>
</dbReference>
<evidence type="ECO:0000256" key="15">
    <source>
        <dbReference type="ARBA" id="ARBA00023136"/>
    </source>
</evidence>
<keyword evidence="22" id="KW-1185">Reference proteome</keyword>
<evidence type="ECO:0000256" key="6">
    <source>
        <dbReference type="ARBA" id="ARBA00022723"/>
    </source>
</evidence>
<dbReference type="InterPro" id="IPR001757">
    <property type="entry name" value="P_typ_ATPase"/>
</dbReference>
<dbReference type="FunFam" id="2.70.150.10:FF:000006">
    <property type="entry name" value="Calcium-transporting ATPase"/>
    <property type="match status" value="1"/>
</dbReference>
<dbReference type="GO" id="GO:0005388">
    <property type="term" value="F:P-type calcium transporter activity"/>
    <property type="evidence" value="ECO:0007669"/>
    <property type="project" value="UniProtKB-EC"/>
</dbReference>
<feature type="domain" description="Cation-transporting P-type ATPase C-terminal" evidence="19">
    <location>
        <begin position="855"/>
        <end position="1030"/>
    </location>
</feature>
<reference evidence="21" key="1">
    <citation type="submission" date="2021-01" db="EMBL/GenBank/DDBJ databases">
        <title>Adiantum capillus-veneris genome.</title>
        <authorList>
            <person name="Fang Y."/>
            <person name="Liao Q."/>
        </authorList>
    </citation>
    <scope>NUCLEOTIDE SEQUENCE</scope>
    <source>
        <strain evidence="21">H3</strain>
        <tissue evidence="21">Leaf</tissue>
    </source>
</reference>
<dbReference type="NCBIfam" id="TIGR01494">
    <property type="entry name" value="ATPase_P-type"/>
    <property type="match status" value="2"/>
</dbReference>
<dbReference type="InterPro" id="IPR018303">
    <property type="entry name" value="ATPase_P-typ_P_site"/>
</dbReference>
<comment type="subcellular location">
    <subcellularLocation>
        <location evidence="1">Endomembrane system</location>
        <topology evidence="1">Multi-pass membrane protein</topology>
    </subcellularLocation>
    <subcellularLocation>
        <location evidence="17">Membrane</location>
        <topology evidence="17">Multi-pass membrane protein</topology>
    </subcellularLocation>
</comment>
<dbReference type="Gene3D" id="3.40.50.1000">
    <property type="entry name" value="HAD superfamily/HAD-like"/>
    <property type="match status" value="1"/>
</dbReference>
<keyword evidence="14 17" id="KW-0406">Ion transport</keyword>
<dbReference type="FunFam" id="3.40.50.1000:FF:000018">
    <property type="entry name" value="Calcium-transporting ATPase"/>
    <property type="match status" value="1"/>
</dbReference>
<evidence type="ECO:0000256" key="17">
    <source>
        <dbReference type="RuleBase" id="RU361146"/>
    </source>
</evidence>
<organism evidence="21 22">
    <name type="scientific">Adiantum capillus-veneris</name>
    <name type="common">Maidenhair fern</name>
    <dbReference type="NCBI Taxonomy" id="13818"/>
    <lineage>
        <taxon>Eukaryota</taxon>
        <taxon>Viridiplantae</taxon>
        <taxon>Streptophyta</taxon>
        <taxon>Embryophyta</taxon>
        <taxon>Tracheophyta</taxon>
        <taxon>Polypodiopsida</taxon>
        <taxon>Polypodiidae</taxon>
        <taxon>Polypodiales</taxon>
        <taxon>Pteridineae</taxon>
        <taxon>Pteridaceae</taxon>
        <taxon>Vittarioideae</taxon>
        <taxon>Adiantum</taxon>
    </lineage>
</organism>
<dbReference type="PANTHER" id="PTHR24093:SF369">
    <property type="entry name" value="CALCIUM-TRANSPORTING ATPASE"/>
    <property type="match status" value="1"/>
</dbReference>
<dbReference type="GO" id="GO:0046872">
    <property type="term" value="F:metal ion binding"/>
    <property type="evidence" value="ECO:0007669"/>
    <property type="project" value="UniProtKB-KW"/>
</dbReference>
<dbReference type="Pfam" id="PF00690">
    <property type="entry name" value="Cation_ATPase_N"/>
    <property type="match status" value="1"/>
</dbReference>
<dbReference type="SFLD" id="SFLDF00027">
    <property type="entry name" value="p-type_atpase"/>
    <property type="match status" value="1"/>
</dbReference>
<dbReference type="GO" id="GO:0012505">
    <property type="term" value="C:endomembrane system"/>
    <property type="evidence" value="ECO:0007669"/>
    <property type="project" value="UniProtKB-SubCell"/>
</dbReference>
<keyword evidence="6" id="KW-0479">Metal-binding</keyword>
<dbReference type="AlphaFoldDB" id="A0A9D4U1H4"/>
<dbReference type="SUPFAM" id="SSF81653">
    <property type="entry name" value="Calcium ATPase, transduction domain A"/>
    <property type="match status" value="1"/>
</dbReference>
<dbReference type="Gene3D" id="1.20.1110.10">
    <property type="entry name" value="Calcium-transporting ATPase, transmembrane domain"/>
    <property type="match status" value="1"/>
</dbReference>
<dbReference type="InterPro" id="IPR036412">
    <property type="entry name" value="HAD-like_sf"/>
</dbReference>
<dbReference type="FunFam" id="1.20.1110.10:FF:000039">
    <property type="entry name" value="Calcium-transporting ATPase"/>
    <property type="match status" value="1"/>
</dbReference>
<comment type="catalytic activity">
    <reaction evidence="16 17">
        <text>Ca(2+)(in) + ATP + H2O = Ca(2+)(out) + ADP + phosphate + H(+)</text>
        <dbReference type="Rhea" id="RHEA:18105"/>
        <dbReference type="ChEBI" id="CHEBI:15377"/>
        <dbReference type="ChEBI" id="CHEBI:15378"/>
        <dbReference type="ChEBI" id="CHEBI:29108"/>
        <dbReference type="ChEBI" id="CHEBI:30616"/>
        <dbReference type="ChEBI" id="CHEBI:43474"/>
        <dbReference type="ChEBI" id="CHEBI:456216"/>
        <dbReference type="EC" id="7.2.2.10"/>
    </reaction>
</comment>
<dbReference type="Proteomes" id="UP000886520">
    <property type="component" value="Chromosome 25"/>
</dbReference>
<keyword evidence="13 17" id="KW-1133">Transmembrane helix</keyword>
<dbReference type="EC" id="7.2.2.10" evidence="17"/>
<evidence type="ECO:0000256" key="12">
    <source>
        <dbReference type="ARBA" id="ARBA00022967"/>
    </source>
</evidence>